<reference evidence="2 3" key="1">
    <citation type="submission" date="2016-07" db="EMBL/GenBank/DDBJ databases">
        <title>Draft genome of the white-rot fungus Obba rivulosa 3A-2.</title>
        <authorList>
            <consortium name="DOE Joint Genome Institute"/>
            <person name="Miettinen O."/>
            <person name="Riley R."/>
            <person name="Acob R."/>
            <person name="Barry K."/>
            <person name="Cullen D."/>
            <person name="De Vries R."/>
            <person name="Hainaut M."/>
            <person name="Hatakka A."/>
            <person name="Henrissat B."/>
            <person name="Hilden K."/>
            <person name="Kuo R."/>
            <person name="Labutti K."/>
            <person name="Lipzen A."/>
            <person name="Makela M.R."/>
            <person name="Sandor L."/>
            <person name="Spatafora J.W."/>
            <person name="Grigoriev I.V."/>
            <person name="Hibbett D.S."/>
        </authorList>
    </citation>
    <scope>NUCLEOTIDE SEQUENCE [LARGE SCALE GENOMIC DNA]</scope>
    <source>
        <strain evidence="2 3">3A-2</strain>
    </source>
</reference>
<protein>
    <submittedName>
        <fullName evidence="2">Uncharacterized protein</fullName>
    </submittedName>
</protein>
<proteinExistence type="predicted"/>
<evidence type="ECO:0000313" key="3">
    <source>
        <dbReference type="Proteomes" id="UP000250043"/>
    </source>
</evidence>
<keyword evidence="1" id="KW-0472">Membrane</keyword>
<evidence type="ECO:0000256" key="1">
    <source>
        <dbReference type="SAM" id="Phobius"/>
    </source>
</evidence>
<sequence length="157" mass="17127">MASLATLLLRDGTIYFLIFLFLNVIQMILFLTGVFNYVTIFITPLSSILVSRFIMNLRQIHLTRETMGGPRPSFVRTVTMNGTASEPRSHLTSLRFASAIVGNMGAPLSHGASLSLGNTTGSNPASSTDASTLRQTISDHSRKFDKYALEATEVLVV</sequence>
<feature type="transmembrane region" description="Helical" evidence="1">
    <location>
        <begin position="12"/>
        <end position="31"/>
    </location>
</feature>
<name>A0A8E2APH7_9APHY</name>
<gene>
    <name evidence="2" type="ORF">OBBRIDRAFT_837711</name>
</gene>
<accession>A0A8E2APH7</accession>
<organism evidence="2 3">
    <name type="scientific">Obba rivulosa</name>
    <dbReference type="NCBI Taxonomy" id="1052685"/>
    <lineage>
        <taxon>Eukaryota</taxon>
        <taxon>Fungi</taxon>
        <taxon>Dikarya</taxon>
        <taxon>Basidiomycota</taxon>
        <taxon>Agaricomycotina</taxon>
        <taxon>Agaricomycetes</taxon>
        <taxon>Polyporales</taxon>
        <taxon>Gelatoporiaceae</taxon>
        <taxon>Obba</taxon>
    </lineage>
</organism>
<keyword evidence="1" id="KW-0812">Transmembrane</keyword>
<dbReference type="EMBL" id="KV722502">
    <property type="protein sequence ID" value="OCH87019.1"/>
    <property type="molecule type" value="Genomic_DNA"/>
</dbReference>
<dbReference type="AlphaFoldDB" id="A0A8E2APH7"/>
<feature type="transmembrane region" description="Helical" evidence="1">
    <location>
        <begin position="37"/>
        <end position="55"/>
    </location>
</feature>
<dbReference type="Proteomes" id="UP000250043">
    <property type="component" value="Unassembled WGS sequence"/>
</dbReference>
<evidence type="ECO:0000313" key="2">
    <source>
        <dbReference type="EMBL" id="OCH87019.1"/>
    </source>
</evidence>
<dbReference type="OrthoDB" id="2804213at2759"/>
<keyword evidence="3" id="KW-1185">Reference proteome</keyword>
<keyword evidence="1" id="KW-1133">Transmembrane helix</keyword>